<keyword evidence="4" id="KW-1185">Reference proteome</keyword>
<dbReference type="Pfam" id="PF00240">
    <property type="entry name" value="ubiquitin"/>
    <property type="match status" value="1"/>
</dbReference>
<feature type="compositionally biased region" description="Polar residues" evidence="1">
    <location>
        <begin position="177"/>
        <end position="195"/>
    </location>
</feature>
<evidence type="ECO:0000313" key="3">
    <source>
        <dbReference type="EMBL" id="CDS40398.1"/>
    </source>
</evidence>
<evidence type="ECO:0000256" key="1">
    <source>
        <dbReference type="SAM" id="MobiDB-lite"/>
    </source>
</evidence>
<dbReference type="Gene3D" id="3.10.20.90">
    <property type="entry name" value="Phosphatidylinositol 3-kinase Catalytic Subunit, Chain A, domain 1"/>
    <property type="match status" value="1"/>
</dbReference>
<feature type="region of interest" description="Disordered" evidence="1">
    <location>
        <begin position="177"/>
        <end position="199"/>
    </location>
</feature>
<reference evidence="3" key="2">
    <citation type="submission" date="2015-11" db="EMBL/GenBank/DDBJ databases">
        <authorList>
            <person name="Zhang Y."/>
            <person name="Guo Z."/>
        </authorList>
    </citation>
    <scope>NUCLEOTIDE SEQUENCE</scope>
</reference>
<dbReference type="OrthoDB" id="267397at2759"/>
<protein>
    <submittedName>
        <fullName evidence="3">Ubiquitin supergroup</fullName>
    </submittedName>
</protein>
<evidence type="ECO:0000259" key="2">
    <source>
        <dbReference type="PROSITE" id="PS50053"/>
    </source>
</evidence>
<feature type="region of interest" description="Disordered" evidence="1">
    <location>
        <begin position="128"/>
        <end position="148"/>
    </location>
</feature>
<dbReference type="InterPro" id="IPR029071">
    <property type="entry name" value="Ubiquitin-like_domsf"/>
</dbReference>
<dbReference type="InterPro" id="IPR000626">
    <property type="entry name" value="Ubiquitin-like_dom"/>
</dbReference>
<organism evidence="3 4">
    <name type="scientific">Echinococcus multilocularis</name>
    <name type="common">Fox tapeworm</name>
    <dbReference type="NCBI Taxonomy" id="6211"/>
    <lineage>
        <taxon>Eukaryota</taxon>
        <taxon>Metazoa</taxon>
        <taxon>Spiralia</taxon>
        <taxon>Lophotrochozoa</taxon>
        <taxon>Platyhelminthes</taxon>
        <taxon>Cestoda</taxon>
        <taxon>Eucestoda</taxon>
        <taxon>Cyclophyllidea</taxon>
        <taxon>Taeniidae</taxon>
        <taxon>Echinococcus</taxon>
    </lineage>
</organism>
<sequence>MNWTVGELKQKVQKAIKDEHLDETKIFTFAHYIMEDDRRLEEYKLKEGSKITVFTYLDLKSTNIINGEASLVKSGAKGSHPIISQQQLSQQSSTSRKFGDLESFLKYQALESPVDDIIKSSLFRATPLPPTSSPPPLLEPSKIKPVENPKIPIVPPTGSSVSPQMAEQSSLWNPTANLADHQSQKSSSNLRNVPESSEFWPDSVEPKTIVVPGRFRQRQTQPIFNNQLHSGTGISQGSKSADKMAVTFTDGTRKMAVELPITATVLEGLEAVKTRISDSDKDRLRLFKGYVQMEAHHLLSQYGVVHGGTVVFKKPGPVRKFQ</sequence>
<dbReference type="CDD" id="cd17039">
    <property type="entry name" value="Ubl_ubiquitin_like"/>
    <property type="match status" value="2"/>
</dbReference>
<gene>
    <name evidence="3" type="ORF">EmuJ_000797700</name>
</gene>
<feature type="domain" description="Ubiquitin-like" evidence="2">
    <location>
        <begin position="1"/>
        <end position="53"/>
    </location>
</feature>
<dbReference type="PROSITE" id="PS50053">
    <property type="entry name" value="UBIQUITIN_2"/>
    <property type="match status" value="1"/>
</dbReference>
<reference evidence="3" key="1">
    <citation type="journal article" date="2013" name="Nature">
        <title>The genomes of four tapeworm species reveal adaptations to parasitism.</title>
        <authorList>
            <person name="Tsai I.J."/>
            <person name="Zarowiecki M."/>
            <person name="Holroyd N."/>
            <person name="Garciarrubio A."/>
            <person name="Sanchez-Flores A."/>
            <person name="Brooks K.L."/>
            <person name="Tracey A."/>
            <person name="Bobes R.J."/>
            <person name="Fragoso G."/>
            <person name="Sciutto E."/>
            <person name="Aslett M."/>
            <person name="Beasley H."/>
            <person name="Bennett H.M."/>
            <person name="Cai J."/>
            <person name="Camicia F."/>
            <person name="Clark R."/>
            <person name="Cucher M."/>
            <person name="De Silva N."/>
            <person name="Day T.A."/>
            <person name="Deplazes P."/>
            <person name="Estrada K."/>
            <person name="Fernandez C."/>
            <person name="Holland P.W."/>
            <person name="Hou J."/>
            <person name="Hu S."/>
            <person name="Huckvale T."/>
            <person name="Hung S.S."/>
            <person name="Kamenetzky L."/>
            <person name="Keane J.A."/>
            <person name="Kiss F."/>
            <person name="Koziol U."/>
            <person name="Lambert O."/>
            <person name="Liu K."/>
            <person name="Luo X."/>
            <person name="Luo Y."/>
            <person name="Macchiaroli N."/>
            <person name="Nichol S."/>
            <person name="Paps J."/>
            <person name="Parkinson J."/>
            <person name="Pouchkina-Stantcheva N."/>
            <person name="Riddiford N."/>
            <person name="Rosenzvit M."/>
            <person name="Salinas G."/>
            <person name="Wasmuth J.D."/>
            <person name="Zamanian M."/>
            <person name="Zheng Y."/>
            <person name="Cai X."/>
            <person name="Soberon X."/>
            <person name="Olson P.D."/>
            <person name="Laclette J.P."/>
            <person name="Brehm K."/>
            <person name="Berriman M."/>
            <person name="Garciarrubio A."/>
            <person name="Bobes R.J."/>
            <person name="Fragoso G."/>
            <person name="Sanchez-Flores A."/>
            <person name="Estrada K."/>
            <person name="Cevallos M.A."/>
            <person name="Morett E."/>
            <person name="Gonzalez V."/>
            <person name="Portillo T."/>
            <person name="Ochoa-Leyva A."/>
            <person name="Jose M.V."/>
            <person name="Sciutto E."/>
            <person name="Landa A."/>
            <person name="Jimenez L."/>
            <person name="Valdes V."/>
            <person name="Carrero J.C."/>
            <person name="Larralde C."/>
            <person name="Morales-Montor J."/>
            <person name="Limon-Lason J."/>
            <person name="Soberon X."/>
            <person name="Laclette J.P."/>
        </authorList>
    </citation>
    <scope>NUCLEOTIDE SEQUENCE [LARGE SCALE GENOMIC DNA]</scope>
</reference>
<dbReference type="EMBL" id="LN902841">
    <property type="protein sequence ID" value="CDS40398.1"/>
    <property type="molecule type" value="Genomic_DNA"/>
</dbReference>
<evidence type="ECO:0000313" key="4">
    <source>
        <dbReference type="Proteomes" id="UP000017246"/>
    </source>
</evidence>
<feature type="compositionally biased region" description="Pro residues" evidence="1">
    <location>
        <begin position="128"/>
        <end position="138"/>
    </location>
</feature>
<accession>A0A068Y6I6</accession>
<proteinExistence type="predicted"/>
<dbReference type="Proteomes" id="UP000017246">
    <property type="component" value="Unassembled WGS sequence"/>
</dbReference>
<dbReference type="SUPFAM" id="SSF54236">
    <property type="entry name" value="Ubiquitin-like"/>
    <property type="match status" value="2"/>
</dbReference>
<name>A0A068Y6I6_ECHMU</name>
<dbReference type="OMA" id="HYIMEDD"/>
<dbReference type="AlphaFoldDB" id="A0A068Y6I6"/>